<dbReference type="PANTHER" id="PTHR21331">
    <property type="entry name" value="BRCA1-ASSOCIATED ATM ACTIVATOR 1"/>
    <property type="match status" value="1"/>
</dbReference>
<comment type="caution">
    <text evidence="4">The sequence shown here is derived from an EMBL/GenBank/DDBJ whole genome shotgun (WGS) entry which is preliminary data.</text>
</comment>
<dbReference type="Proteomes" id="UP001558652">
    <property type="component" value="Unassembled WGS sequence"/>
</dbReference>
<dbReference type="InterPro" id="IPR038904">
    <property type="entry name" value="BRAT1"/>
</dbReference>
<dbReference type="EMBL" id="JBFDAA010000018">
    <property type="protein sequence ID" value="KAL1116333.1"/>
    <property type="molecule type" value="Genomic_DNA"/>
</dbReference>
<gene>
    <name evidence="4" type="ORF">AAG570_005828</name>
</gene>
<organism evidence="4 5">
    <name type="scientific">Ranatra chinensis</name>
    <dbReference type="NCBI Taxonomy" id="642074"/>
    <lineage>
        <taxon>Eukaryota</taxon>
        <taxon>Metazoa</taxon>
        <taxon>Ecdysozoa</taxon>
        <taxon>Arthropoda</taxon>
        <taxon>Hexapoda</taxon>
        <taxon>Insecta</taxon>
        <taxon>Pterygota</taxon>
        <taxon>Neoptera</taxon>
        <taxon>Paraneoptera</taxon>
        <taxon>Hemiptera</taxon>
        <taxon>Heteroptera</taxon>
        <taxon>Panheteroptera</taxon>
        <taxon>Nepomorpha</taxon>
        <taxon>Nepidae</taxon>
        <taxon>Ranatrinae</taxon>
        <taxon>Ranatra</taxon>
    </lineage>
</organism>
<name>A0ABD0XYX4_9HEMI</name>
<evidence type="ECO:0000313" key="5">
    <source>
        <dbReference type="Proteomes" id="UP001558652"/>
    </source>
</evidence>
<dbReference type="InterPro" id="IPR011989">
    <property type="entry name" value="ARM-like"/>
</dbReference>
<proteinExistence type="inferred from homology"/>
<evidence type="ECO:0000256" key="2">
    <source>
        <dbReference type="ARBA" id="ARBA00022490"/>
    </source>
</evidence>
<accession>A0ABD0XYX4</accession>
<evidence type="ECO:0000313" key="4">
    <source>
        <dbReference type="EMBL" id="KAL1116333.1"/>
    </source>
</evidence>
<reference evidence="4 5" key="1">
    <citation type="submission" date="2024-07" db="EMBL/GenBank/DDBJ databases">
        <title>Chromosome-level genome assembly of the water stick insect Ranatra chinensis (Heteroptera: Nepidae).</title>
        <authorList>
            <person name="Liu X."/>
        </authorList>
    </citation>
    <scope>NUCLEOTIDE SEQUENCE [LARGE SCALE GENOMIC DNA]</scope>
    <source>
        <strain evidence="4">Cailab_2021Rc</strain>
        <tissue evidence="4">Muscle</tissue>
    </source>
</reference>
<keyword evidence="2" id="KW-0963">Cytoplasm</keyword>
<protein>
    <recommendedName>
        <fullName evidence="6">ARM repeat superfamily protein</fullName>
    </recommendedName>
</protein>
<evidence type="ECO:0000256" key="3">
    <source>
        <dbReference type="ARBA" id="ARBA00061308"/>
    </source>
</evidence>
<evidence type="ECO:0008006" key="6">
    <source>
        <dbReference type="Google" id="ProtNLM"/>
    </source>
</evidence>
<sequence>MKHCLGFYKYCYKNGSFLLFLRQLCSKALQLTRLVIVSFIPPNLALLVDTLQGSSIGDLGKQLFRRLHDIHWEVRDSSLEVLEAISSLADAKFPAFQSLLIDNDLPRVVVSIATGDSEPYVRASGLAALCQMVKIQHIWDSALYNQKILDNVLKMLQHDTEGLVRHQASLLVTAIYKHQTIPGSFLDRIYDIMYHVAIYDLHWEVKLGALEFWSEVIESAVTQEGMIDGAFPQMTFSRTARKIVTLDPPEIRNRLLRILRHLSIIGCLHVLWKTLNDDCDLEVVKKSVAIVKKLMALLDKYELTRRGTTNSLPKEQSPNIIEAVYHKVLSDEGAEAAPQKHNLPSSPLEQETLANTIQQVNDDLCSLEQYLTALRITVSKCTYS</sequence>
<dbReference type="AlphaFoldDB" id="A0ABD0XYX4"/>
<dbReference type="SUPFAM" id="SSF48371">
    <property type="entry name" value="ARM repeat"/>
    <property type="match status" value="1"/>
</dbReference>
<comment type="similarity">
    <text evidence="3">Belongs to the BRAT1 family.</text>
</comment>
<keyword evidence="5" id="KW-1185">Reference proteome</keyword>
<dbReference type="Gene3D" id="1.25.10.10">
    <property type="entry name" value="Leucine-rich Repeat Variant"/>
    <property type="match status" value="1"/>
</dbReference>
<dbReference type="InterPro" id="IPR016024">
    <property type="entry name" value="ARM-type_fold"/>
</dbReference>
<comment type="subcellular location">
    <subcellularLocation>
        <location evidence="1">Cytoplasm</location>
    </subcellularLocation>
</comment>
<dbReference type="GO" id="GO:0005737">
    <property type="term" value="C:cytoplasm"/>
    <property type="evidence" value="ECO:0007669"/>
    <property type="project" value="UniProtKB-SubCell"/>
</dbReference>
<evidence type="ECO:0000256" key="1">
    <source>
        <dbReference type="ARBA" id="ARBA00004496"/>
    </source>
</evidence>
<dbReference type="PANTHER" id="PTHR21331:SF2">
    <property type="entry name" value="BRCA1-ASSOCIATED ATM ACTIVATOR 1"/>
    <property type="match status" value="1"/>
</dbReference>